<feature type="non-terminal residue" evidence="1">
    <location>
        <position position="1"/>
    </location>
</feature>
<gene>
    <name evidence="1" type="ORF">LCGC14_2135050</name>
</gene>
<protein>
    <submittedName>
        <fullName evidence="1">Uncharacterized protein</fullName>
    </submittedName>
</protein>
<dbReference type="AlphaFoldDB" id="A0A0F9GD99"/>
<accession>A0A0F9GD99</accession>
<evidence type="ECO:0000313" key="1">
    <source>
        <dbReference type="EMBL" id="KKL67435.1"/>
    </source>
</evidence>
<comment type="caution">
    <text evidence="1">The sequence shown here is derived from an EMBL/GenBank/DDBJ whole genome shotgun (WGS) entry which is preliminary data.</text>
</comment>
<name>A0A0F9GD99_9ZZZZ</name>
<organism evidence="1">
    <name type="scientific">marine sediment metagenome</name>
    <dbReference type="NCBI Taxonomy" id="412755"/>
    <lineage>
        <taxon>unclassified sequences</taxon>
        <taxon>metagenomes</taxon>
        <taxon>ecological metagenomes</taxon>
    </lineage>
</organism>
<reference evidence="1" key="1">
    <citation type="journal article" date="2015" name="Nature">
        <title>Complex archaea that bridge the gap between prokaryotes and eukaryotes.</title>
        <authorList>
            <person name="Spang A."/>
            <person name="Saw J.H."/>
            <person name="Jorgensen S.L."/>
            <person name="Zaremba-Niedzwiedzka K."/>
            <person name="Martijn J."/>
            <person name="Lind A.E."/>
            <person name="van Eijk R."/>
            <person name="Schleper C."/>
            <person name="Guy L."/>
            <person name="Ettema T.J."/>
        </authorList>
    </citation>
    <scope>NUCLEOTIDE SEQUENCE</scope>
</reference>
<dbReference type="EMBL" id="LAZR01026858">
    <property type="protein sequence ID" value="KKL67435.1"/>
    <property type="molecule type" value="Genomic_DNA"/>
</dbReference>
<sequence length="55" mass="6500">LTPFTDKKGIRKRYCDAHDGEYIIELTDYLDVIRSIAYHSDSMDNPVKYKKLSEF</sequence>
<proteinExistence type="predicted"/>